<dbReference type="HOGENOM" id="CLU_079959_2_0_4"/>
<evidence type="ECO:0000256" key="3">
    <source>
        <dbReference type="ARBA" id="ARBA00022741"/>
    </source>
</evidence>
<sequence length="226" mass="25062">MIVELPPIITIDGPTASGKGTIARIISNKLGWLLLDSGSIYRALAFAIINSDISVSDFDSIETLASNLEISINDGNVYLGGFDISEKIRTEEISRVSSVIASDYNVRKILLDKQRSLLSYPGLVADGRDMGTIVFPYAALKIFLTADISIRAQRRYNQLINKGNVVNITSIMDNIRERDERDADRLYSPLIPASDAHILDNSVLDIEQTLSIILDLYKYKFGPSYN</sequence>
<evidence type="ECO:0000256" key="6">
    <source>
        <dbReference type="ARBA" id="ARBA00047615"/>
    </source>
</evidence>
<dbReference type="Gene3D" id="3.40.50.300">
    <property type="entry name" value="P-loop containing nucleotide triphosphate hydrolases"/>
    <property type="match status" value="1"/>
</dbReference>
<dbReference type="KEGG" id="kga:ST1E_0767"/>
<keyword evidence="4 8" id="KW-0418">Kinase</keyword>
<evidence type="ECO:0000256" key="2">
    <source>
        <dbReference type="ARBA" id="ARBA00022679"/>
    </source>
</evidence>
<dbReference type="eggNOG" id="COG0283">
    <property type="taxonomic scope" value="Bacteria"/>
</dbReference>
<proteinExistence type="inferred from homology"/>
<feature type="domain" description="Cytidylate kinase" evidence="9">
    <location>
        <begin position="9"/>
        <end position="218"/>
    </location>
</feature>
<protein>
    <recommendedName>
        <fullName evidence="8">Cytidylate kinase</fullName>
        <shortName evidence="8">CK</shortName>
        <ecNumber evidence="8">2.7.4.25</ecNumber>
    </recommendedName>
    <alternativeName>
        <fullName evidence="8">Cytidine monophosphate kinase</fullName>
        <shortName evidence="8">CMP kinase</shortName>
    </alternativeName>
</protein>
<dbReference type="GO" id="GO:0005524">
    <property type="term" value="F:ATP binding"/>
    <property type="evidence" value="ECO:0007669"/>
    <property type="project" value="UniProtKB-UniRule"/>
</dbReference>
<dbReference type="InterPro" id="IPR003136">
    <property type="entry name" value="Cytidylate_kin"/>
</dbReference>
<evidence type="ECO:0000259" key="9">
    <source>
        <dbReference type="Pfam" id="PF02224"/>
    </source>
</evidence>
<dbReference type="RefSeq" id="WP_015389612.1">
    <property type="nucleotide sequence ID" value="NC_020284.1"/>
</dbReference>
<dbReference type="GO" id="GO:0006220">
    <property type="term" value="P:pyrimidine nucleotide metabolic process"/>
    <property type="evidence" value="ECO:0007669"/>
    <property type="project" value="UniProtKB-UniRule"/>
</dbReference>
<dbReference type="InterPro" id="IPR011994">
    <property type="entry name" value="Cytidylate_kinase_dom"/>
</dbReference>
<dbReference type="Proteomes" id="UP000011658">
    <property type="component" value="Chromosome"/>
</dbReference>
<comment type="catalytic activity">
    <reaction evidence="7 8">
        <text>CMP + ATP = CDP + ADP</text>
        <dbReference type="Rhea" id="RHEA:11600"/>
        <dbReference type="ChEBI" id="CHEBI:30616"/>
        <dbReference type="ChEBI" id="CHEBI:58069"/>
        <dbReference type="ChEBI" id="CHEBI:60377"/>
        <dbReference type="ChEBI" id="CHEBI:456216"/>
        <dbReference type="EC" id="2.7.4.25"/>
    </reaction>
</comment>
<evidence type="ECO:0000313" key="10">
    <source>
        <dbReference type="EMBL" id="AGF49128.1"/>
    </source>
</evidence>
<comment type="subcellular location">
    <subcellularLocation>
        <location evidence="8">Cytoplasm</location>
    </subcellularLocation>
</comment>
<keyword evidence="8" id="KW-0963">Cytoplasm</keyword>
<evidence type="ECO:0000256" key="1">
    <source>
        <dbReference type="ARBA" id="ARBA00009427"/>
    </source>
</evidence>
<reference evidence="10 11" key="1">
    <citation type="journal article" date="2013" name="Genome Biol. Evol.">
        <title>Genome evolution and phylogenomic analysis of candidatus kinetoplastibacterium, the betaproteobacterial endosymbionts of strigomonas and angomonas.</title>
        <authorList>
            <person name="Alves J.M."/>
            <person name="Serrano M.G."/>
            <person name="Maia da Silva F."/>
            <person name="Voegtly L.J."/>
            <person name="Matveyev A.V."/>
            <person name="Teixeira M.M."/>
            <person name="Camargo E.P."/>
            <person name="Buck G.A."/>
        </authorList>
    </citation>
    <scope>NUCLEOTIDE SEQUENCE [LARGE SCALE GENOMIC DNA]</scope>
    <source>
        <strain evidence="10 11">TCC219</strain>
    </source>
</reference>
<keyword evidence="11" id="KW-1185">Reference proteome</keyword>
<keyword evidence="5 8" id="KW-0067">ATP-binding</keyword>
<dbReference type="InterPro" id="IPR027417">
    <property type="entry name" value="P-loop_NTPase"/>
</dbReference>
<dbReference type="GO" id="GO:0005737">
    <property type="term" value="C:cytoplasm"/>
    <property type="evidence" value="ECO:0007669"/>
    <property type="project" value="UniProtKB-SubCell"/>
</dbReference>
<dbReference type="STRING" id="1208921.ST1E_0767"/>
<dbReference type="PATRIC" id="fig|1208921.3.peg.413"/>
<keyword evidence="3 8" id="KW-0547">Nucleotide-binding</keyword>
<evidence type="ECO:0000256" key="4">
    <source>
        <dbReference type="ARBA" id="ARBA00022777"/>
    </source>
</evidence>
<dbReference type="GO" id="GO:0036431">
    <property type="term" value="F:dCMP kinase activity"/>
    <property type="evidence" value="ECO:0007669"/>
    <property type="project" value="InterPro"/>
</dbReference>
<keyword evidence="2 8" id="KW-0808">Transferase</keyword>
<name>M1L988_9PROT</name>
<feature type="binding site" evidence="8">
    <location>
        <begin position="13"/>
        <end position="21"/>
    </location>
    <ligand>
        <name>ATP</name>
        <dbReference type="ChEBI" id="CHEBI:30616"/>
    </ligand>
</feature>
<dbReference type="SUPFAM" id="SSF52540">
    <property type="entry name" value="P-loop containing nucleoside triphosphate hydrolases"/>
    <property type="match status" value="1"/>
</dbReference>
<dbReference type="OrthoDB" id="9807434at2"/>
<dbReference type="EC" id="2.7.4.25" evidence="8"/>
<evidence type="ECO:0000256" key="8">
    <source>
        <dbReference type="HAMAP-Rule" id="MF_00238"/>
    </source>
</evidence>
<dbReference type="EMBL" id="CP003806">
    <property type="protein sequence ID" value="AGF49128.1"/>
    <property type="molecule type" value="Genomic_DNA"/>
</dbReference>
<dbReference type="Pfam" id="PF02224">
    <property type="entry name" value="Cytidylate_kin"/>
    <property type="match status" value="1"/>
</dbReference>
<dbReference type="HAMAP" id="MF_00238">
    <property type="entry name" value="Cytidyl_kinase_type1"/>
    <property type="match status" value="1"/>
</dbReference>
<evidence type="ECO:0000256" key="7">
    <source>
        <dbReference type="ARBA" id="ARBA00048478"/>
    </source>
</evidence>
<accession>M1L988</accession>
<organism evidence="10 11">
    <name type="scientific">Candidatus Kinetoplastidibacterium galati TCC219</name>
    <dbReference type="NCBI Taxonomy" id="1208921"/>
    <lineage>
        <taxon>Bacteria</taxon>
        <taxon>Pseudomonadati</taxon>
        <taxon>Pseudomonadota</taxon>
        <taxon>Betaproteobacteria</taxon>
        <taxon>Candidatus Kinetoplastidibacterium</taxon>
    </lineage>
</organism>
<comment type="catalytic activity">
    <reaction evidence="6 8">
        <text>dCMP + ATP = dCDP + ADP</text>
        <dbReference type="Rhea" id="RHEA:25094"/>
        <dbReference type="ChEBI" id="CHEBI:30616"/>
        <dbReference type="ChEBI" id="CHEBI:57566"/>
        <dbReference type="ChEBI" id="CHEBI:58593"/>
        <dbReference type="ChEBI" id="CHEBI:456216"/>
        <dbReference type="EC" id="2.7.4.25"/>
    </reaction>
</comment>
<dbReference type="AlphaFoldDB" id="M1L988"/>
<evidence type="ECO:0000313" key="11">
    <source>
        <dbReference type="Proteomes" id="UP000011658"/>
    </source>
</evidence>
<gene>
    <name evidence="8" type="primary">cmk</name>
    <name evidence="10" type="ORF">ST1E_0767</name>
</gene>
<dbReference type="CDD" id="cd02020">
    <property type="entry name" value="CMPK"/>
    <property type="match status" value="1"/>
</dbReference>
<dbReference type="GO" id="GO:0036430">
    <property type="term" value="F:CMP kinase activity"/>
    <property type="evidence" value="ECO:0007669"/>
    <property type="project" value="RHEA"/>
</dbReference>
<dbReference type="NCBIfam" id="TIGR00017">
    <property type="entry name" value="cmk"/>
    <property type="match status" value="1"/>
</dbReference>
<evidence type="ECO:0000256" key="5">
    <source>
        <dbReference type="ARBA" id="ARBA00022840"/>
    </source>
</evidence>
<comment type="similarity">
    <text evidence="1 8">Belongs to the cytidylate kinase family. Type 1 subfamily.</text>
</comment>